<dbReference type="InterPro" id="IPR001365">
    <property type="entry name" value="A_deaminase_dom"/>
</dbReference>
<reference evidence="7 8" key="1">
    <citation type="submission" date="2019-08" db="EMBL/GenBank/DDBJ databases">
        <title>Amphibian skin-associated Pigmentiphaga: genome sequence and occurrence across geography and hosts.</title>
        <authorList>
            <person name="Bletz M.C."/>
            <person name="Bunk B."/>
            <person name="Sproeer C."/>
            <person name="Biwer P."/>
            <person name="Reiter S."/>
            <person name="Rabemananjara F.C.E."/>
            <person name="Schulz S."/>
            <person name="Overmann J."/>
            <person name="Vences M."/>
        </authorList>
    </citation>
    <scope>NUCLEOTIDE SEQUENCE [LARGE SCALE GENOMIC DNA]</scope>
    <source>
        <strain evidence="7 8">Mada1488</strain>
    </source>
</reference>
<dbReference type="EC" id="3.5.4.2" evidence="5"/>
<dbReference type="OrthoDB" id="105475at2"/>
<dbReference type="AlphaFoldDB" id="A0A5C0B2W9"/>
<comment type="similarity">
    <text evidence="5">Belongs to the metallo-dependent hydrolases superfamily. Adenosine and AMP deaminases family. Adenine deaminase type 2 subfamily.</text>
</comment>
<feature type="binding site" evidence="5">
    <location>
        <position position="295"/>
    </location>
    <ligand>
        <name>Zn(2+)</name>
        <dbReference type="ChEBI" id="CHEBI:29105"/>
        <note>catalytic</note>
    </ligand>
</feature>
<dbReference type="GO" id="GO:0009117">
    <property type="term" value="P:nucleotide metabolic process"/>
    <property type="evidence" value="ECO:0007669"/>
    <property type="project" value="UniProtKB-KW"/>
</dbReference>
<evidence type="ECO:0000256" key="3">
    <source>
        <dbReference type="ARBA" id="ARBA00022833"/>
    </source>
</evidence>
<dbReference type="CDD" id="cd01320">
    <property type="entry name" value="ADA"/>
    <property type="match status" value="1"/>
</dbReference>
<comment type="catalytic activity">
    <reaction evidence="5">
        <text>adenine + H2O + H(+) = hypoxanthine + NH4(+)</text>
        <dbReference type="Rhea" id="RHEA:23688"/>
        <dbReference type="ChEBI" id="CHEBI:15377"/>
        <dbReference type="ChEBI" id="CHEBI:15378"/>
        <dbReference type="ChEBI" id="CHEBI:16708"/>
        <dbReference type="ChEBI" id="CHEBI:17368"/>
        <dbReference type="ChEBI" id="CHEBI:28938"/>
        <dbReference type="EC" id="3.5.4.2"/>
    </reaction>
</comment>
<dbReference type="GO" id="GO:0008270">
    <property type="term" value="F:zinc ion binding"/>
    <property type="evidence" value="ECO:0007669"/>
    <property type="project" value="UniProtKB-UniRule"/>
</dbReference>
<evidence type="ECO:0000256" key="4">
    <source>
        <dbReference type="ARBA" id="ARBA00023080"/>
    </source>
</evidence>
<evidence type="ECO:0000256" key="5">
    <source>
        <dbReference type="HAMAP-Rule" id="MF_01962"/>
    </source>
</evidence>
<sequence>MTDPRPADSRPVVPRIAAERLPELLRSMPKAELHIHIEGSLEPELIFALAARNGVALPYPDVDSLRRAYAFTNLQSFLDIYYAGASVLLREQDFYDMAQAYFRRAAADKVVCAEIFFDPQTHTARGVAMQVVIDGLHRACVDAKKDFGIDASLILCFLRHLSEEDAFATLEAAKPYLDRIIGVGLDSSELGHPPEKFARVFAQCRELGLHVVAHAGEEGPPAYIHAALDVLHAERIDHGVQAIHDPALMDRLARERIPLTVCPLSNQKLCVFPNLADHNIGALLAAGLAVTINSDDPAYFGGYMNDNFLQTFAATGLDSDAAYQLSRNAFEGSFADAATKQRYIDLLDETFLAFAH</sequence>
<feature type="active site" description="Proton donor" evidence="5">
    <location>
        <position position="217"/>
    </location>
</feature>
<dbReference type="EMBL" id="CP043046">
    <property type="protein sequence ID" value="QEI08073.1"/>
    <property type="molecule type" value="Genomic_DNA"/>
</dbReference>
<dbReference type="GO" id="GO:0043103">
    <property type="term" value="P:hypoxanthine salvage"/>
    <property type="evidence" value="ECO:0007669"/>
    <property type="project" value="UniProtKB-UniRule"/>
</dbReference>
<dbReference type="InterPro" id="IPR032466">
    <property type="entry name" value="Metal_Hydrolase"/>
</dbReference>
<evidence type="ECO:0000313" key="8">
    <source>
        <dbReference type="Proteomes" id="UP000325161"/>
    </source>
</evidence>
<comment type="function">
    <text evidence="5">Catalyzes the hydrolytic deamination of adenine to hypoxanthine. Plays an important role in the purine salvage pathway and in nitrogen catabolism.</text>
</comment>
<name>A0A5C0B2W9_9BURK</name>
<dbReference type="Pfam" id="PF00962">
    <property type="entry name" value="A_deaminase"/>
    <property type="match status" value="1"/>
</dbReference>
<evidence type="ECO:0000259" key="6">
    <source>
        <dbReference type="Pfam" id="PF00962"/>
    </source>
</evidence>
<dbReference type="Proteomes" id="UP000325161">
    <property type="component" value="Chromosome"/>
</dbReference>
<keyword evidence="2 5" id="KW-0378">Hydrolase</keyword>
<feature type="binding site" evidence="5">
    <location>
        <position position="34"/>
    </location>
    <ligand>
        <name>Zn(2+)</name>
        <dbReference type="ChEBI" id="CHEBI:29105"/>
        <note>catalytic</note>
    </ligand>
</feature>
<dbReference type="NCBIfam" id="TIGR01430">
    <property type="entry name" value="aden_deam"/>
    <property type="match status" value="1"/>
</dbReference>
<dbReference type="Gene3D" id="3.20.20.140">
    <property type="entry name" value="Metal-dependent hydrolases"/>
    <property type="match status" value="1"/>
</dbReference>
<dbReference type="InterPro" id="IPR006330">
    <property type="entry name" value="Ado/ade_deaminase"/>
</dbReference>
<dbReference type="GO" id="GO:0006146">
    <property type="term" value="P:adenine catabolic process"/>
    <property type="evidence" value="ECO:0007669"/>
    <property type="project" value="UniProtKB-UniRule"/>
</dbReference>
<dbReference type="PANTHER" id="PTHR43114:SF6">
    <property type="entry name" value="ADENINE DEAMINASE"/>
    <property type="match status" value="1"/>
</dbReference>
<dbReference type="PANTHER" id="PTHR43114">
    <property type="entry name" value="ADENINE DEAMINASE"/>
    <property type="match status" value="1"/>
</dbReference>
<evidence type="ECO:0000313" key="7">
    <source>
        <dbReference type="EMBL" id="QEI08073.1"/>
    </source>
</evidence>
<dbReference type="GO" id="GO:0000034">
    <property type="term" value="F:adenine deaminase activity"/>
    <property type="evidence" value="ECO:0007669"/>
    <property type="project" value="UniProtKB-UniRule"/>
</dbReference>
<keyword evidence="1 5" id="KW-0479">Metal-binding</keyword>
<dbReference type="NCBIfam" id="NF006850">
    <property type="entry name" value="PRK09358.1-6"/>
    <property type="match status" value="1"/>
</dbReference>
<feature type="binding site" evidence="5">
    <location>
        <position position="214"/>
    </location>
    <ligand>
        <name>Zn(2+)</name>
        <dbReference type="ChEBI" id="CHEBI:29105"/>
        <note>catalytic</note>
    </ligand>
</feature>
<evidence type="ECO:0000256" key="2">
    <source>
        <dbReference type="ARBA" id="ARBA00022801"/>
    </source>
</evidence>
<keyword evidence="4 5" id="KW-0546">Nucleotide metabolism</keyword>
<evidence type="ECO:0000256" key="1">
    <source>
        <dbReference type="ARBA" id="ARBA00022723"/>
    </source>
</evidence>
<gene>
    <name evidence="7" type="ORF">FXN63_21170</name>
</gene>
<dbReference type="KEGG" id="pacr:FXN63_21170"/>
<keyword evidence="3 5" id="KW-0862">Zinc</keyword>
<accession>A0A5C0B2W9</accession>
<dbReference type="GO" id="GO:0005829">
    <property type="term" value="C:cytosol"/>
    <property type="evidence" value="ECO:0007669"/>
    <property type="project" value="TreeGrafter"/>
</dbReference>
<protein>
    <recommendedName>
        <fullName evidence="5">Adenine deaminase</fullName>
        <shortName evidence="5">ADE</shortName>
        <ecNumber evidence="5">3.5.4.2</ecNumber>
    </recommendedName>
    <alternativeName>
        <fullName evidence="5">Adenine aminohydrolase</fullName>
        <shortName evidence="5">AAH</shortName>
    </alternativeName>
</protein>
<feature type="site" description="Important for catalytic activity" evidence="5">
    <location>
        <position position="238"/>
    </location>
</feature>
<comment type="cofactor">
    <cofactor evidence="5">
        <name>Zn(2+)</name>
        <dbReference type="ChEBI" id="CHEBI:29105"/>
    </cofactor>
    <text evidence="5">Binds 1 zinc ion per subunit.</text>
</comment>
<dbReference type="InterPro" id="IPR028892">
    <property type="entry name" value="ADE"/>
</dbReference>
<feature type="binding site" evidence="5">
    <location>
        <position position="36"/>
    </location>
    <ligand>
        <name>Zn(2+)</name>
        <dbReference type="ChEBI" id="CHEBI:29105"/>
        <note>catalytic</note>
    </ligand>
</feature>
<dbReference type="HAMAP" id="MF_01962">
    <property type="entry name" value="Adenine_deaminase"/>
    <property type="match status" value="1"/>
</dbReference>
<dbReference type="FunFam" id="3.20.20.140:FF:000039">
    <property type="entry name" value="Adenine deaminase"/>
    <property type="match status" value="1"/>
</dbReference>
<feature type="binding site" evidence="5">
    <location>
        <position position="296"/>
    </location>
    <ligand>
        <name>substrate</name>
    </ligand>
</feature>
<organism evidence="7 8">
    <name type="scientific">Pigmentiphaga aceris</name>
    <dbReference type="NCBI Taxonomy" id="1940612"/>
    <lineage>
        <taxon>Bacteria</taxon>
        <taxon>Pseudomonadati</taxon>
        <taxon>Pseudomonadota</taxon>
        <taxon>Betaproteobacteria</taxon>
        <taxon>Burkholderiales</taxon>
        <taxon>Alcaligenaceae</taxon>
        <taxon>Pigmentiphaga</taxon>
    </lineage>
</organism>
<dbReference type="RefSeq" id="WP_148817259.1">
    <property type="nucleotide sequence ID" value="NZ_CP043046.1"/>
</dbReference>
<keyword evidence="8" id="KW-1185">Reference proteome</keyword>
<dbReference type="SUPFAM" id="SSF51556">
    <property type="entry name" value="Metallo-dependent hydrolases"/>
    <property type="match status" value="1"/>
</dbReference>
<feature type="domain" description="Adenosine deaminase" evidence="6">
    <location>
        <begin position="29"/>
        <end position="349"/>
    </location>
</feature>
<proteinExistence type="inferred from homology"/>